<dbReference type="EC" id="1.2.1.3" evidence="3"/>
<evidence type="ECO:0000256" key="5">
    <source>
        <dbReference type="ARBA" id="ARBA00049194"/>
    </source>
</evidence>
<dbReference type="Pfam" id="PF00171">
    <property type="entry name" value="Aldedh"/>
    <property type="match status" value="1"/>
</dbReference>
<feature type="active site" evidence="6">
    <location>
        <position position="262"/>
    </location>
</feature>
<dbReference type="Gene3D" id="3.40.309.10">
    <property type="entry name" value="Aldehyde Dehydrogenase, Chain A, domain 2"/>
    <property type="match status" value="1"/>
</dbReference>
<dbReference type="PROSITE" id="PS00687">
    <property type="entry name" value="ALDEHYDE_DEHYDR_GLU"/>
    <property type="match status" value="1"/>
</dbReference>
<evidence type="ECO:0000256" key="7">
    <source>
        <dbReference type="RuleBase" id="RU003345"/>
    </source>
</evidence>
<accession>A0ABW5ZLG6</accession>
<evidence type="ECO:0000256" key="4">
    <source>
        <dbReference type="ARBA" id="ARBA00039869"/>
    </source>
</evidence>
<evidence type="ECO:0000256" key="3">
    <source>
        <dbReference type="ARBA" id="ARBA00024226"/>
    </source>
</evidence>
<gene>
    <name evidence="9" type="primary">adh</name>
    <name evidence="9" type="ORF">ACFS5P_17985</name>
</gene>
<dbReference type="SUPFAM" id="SSF53720">
    <property type="entry name" value="ALDH-like"/>
    <property type="match status" value="1"/>
</dbReference>
<dbReference type="InterPro" id="IPR015590">
    <property type="entry name" value="Aldehyde_DH_dom"/>
</dbReference>
<dbReference type="CDD" id="cd07116">
    <property type="entry name" value="ALDH_ACDHII-AcoD"/>
    <property type="match status" value="1"/>
</dbReference>
<dbReference type="InterPro" id="IPR029510">
    <property type="entry name" value="Ald_DH_CS_GLU"/>
</dbReference>
<dbReference type="InterPro" id="IPR016163">
    <property type="entry name" value="Ald_DH_C"/>
</dbReference>
<evidence type="ECO:0000313" key="9">
    <source>
        <dbReference type="EMBL" id="MFD2913783.1"/>
    </source>
</evidence>
<dbReference type="PROSITE" id="PS00070">
    <property type="entry name" value="ALDEHYDE_DEHYDR_CYS"/>
    <property type="match status" value="1"/>
</dbReference>
<dbReference type="Proteomes" id="UP001597561">
    <property type="component" value="Unassembled WGS sequence"/>
</dbReference>
<evidence type="ECO:0000256" key="6">
    <source>
        <dbReference type="PROSITE-ProRule" id="PRU10007"/>
    </source>
</evidence>
<comment type="catalytic activity">
    <reaction evidence="5">
        <text>an aldehyde + NAD(+) + H2O = a carboxylate + NADH + 2 H(+)</text>
        <dbReference type="Rhea" id="RHEA:16185"/>
        <dbReference type="ChEBI" id="CHEBI:15377"/>
        <dbReference type="ChEBI" id="CHEBI:15378"/>
        <dbReference type="ChEBI" id="CHEBI:17478"/>
        <dbReference type="ChEBI" id="CHEBI:29067"/>
        <dbReference type="ChEBI" id="CHEBI:57540"/>
        <dbReference type="ChEBI" id="CHEBI:57945"/>
        <dbReference type="EC" id="1.2.1.3"/>
    </reaction>
</comment>
<reference evidence="10" key="1">
    <citation type="journal article" date="2019" name="Int. J. Syst. Evol. Microbiol.">
        <title>The Global Catalogue of Microorganisms (GCM) 10K type strain sequencing project: providing services to taxonomists for standard genome sequencing and annotation.</title>
        <authorList>
            <consortium name="The Broad Institute Genomics Platform"/>
            <consortium name="The Broad Institute Genome Sequencing Center for Infectious Disease"/>
            <person name="Wu L."/>
            <person name="Ma J."/>
        </authorList>
    </citation>
    <scope>NUCLEOTIDE SEQUENCE [LARGE SCALE GENOMIC DNA]</scope>
    <source>
        <strain evidence="10">KCTC 13528</strain>
    </source>
</reference>
<feature type="domain" description="Aldehyde dehydrogenase" evidence="8">
    <location>
        <begin position="27"/>
        <end position="493"/>
    </location>
</feature>
<dbReference type="InterPro" id="IPR016162">
    <property type="entry name" value="Ald_DH_N"/>
</dbReference>
<comment type="caution">
    <text evidence="9">The sequence shown here is derived from an EMBL/GenBank/DDBJ whole genome shotgun (WGS) entry which is preliminary data.</text>
</comment>
<dbReference type="GO" id="GO:0004029">
    <property type="term" value="F:aldehyde dehydrogenase (NAD+) activity"/>
    <property type="evidence" value="ECO:0007669"/>
    <property type="project" value="UniProtKB-EC"/>
</dbReference>
<protein>
    <recommendedName>
        <fullName evidence="4">Putative aldehyde dehydrogenase AldA</fullName>
        <ecNumber evidence="3">1.2.1.3</ecNumber>
    </recommendedName>
</protein>
<sequence>MTYANPNTDGSLVNFKDKYENYIGGEWVAPVKGQYFDNPSPVDGKVFCQVARSTEEDIEKALDAAHAAKDVWGKTSVTERSVILNKIADRMEENLEMLAVAETWENGKAVRETLNADLPLAIDHFRYFAGVIRAQEGTLGEIDHDTVAYHFHEPLGVVGQIIPWNFPLLMAIWKLAPALAAGNCVVLKPAEQTPSSILVLMELVGDLLPKGVVNIVNGFGLEAGKPLASSKRIAKIAFTGETTTGRMIMEYASQNLIPVTLELGGKSPNIFFKDIMDQDDEFVDKAVEGLLMFALNQGEVCTCPSRALVHEDIYDAFMERVVKRVKEINTGNPLDPNTMMGAQASTEQMEKIQSYLQIGKEEGAELVTGGDINKKEGEFAEGYYIQPTIFKGTNDMRIFQEEIFGPVLSVTTFKDDEEAMKIANDTLYGLGAGIWTRNVNTAYRFGRGIQAGRVWTNCYHQYPAHAAFGGYKMSGIGRENHKMMLDHYQQTKNMLVSYSPKKLGFF</sequence>
<evidence type="ECO:0000256" key="1">
    <source>
        <dbReference type="ARBA" id="ARBA00009986"/>
    </source>
</evidence>
<keyword evidence="10" id="KW-1185">Reference proteome</keyword>
<keyword evidence="2 7" id="KW-0560">Oxidoreductase</keyword>
<dbReference type="Gene3D" id="3.40.605.10">
    <property type="entry name" value="Aldehyde Dehydrogenase, Chain A, domain 1"/>
    <property type="match status" value="1"/>
</dbReference>
<proteinExistence type="inferred from homology"/>
<dbReference type="RefSeq" id="WP_204729994.1">
    <property type="nucleotide sequence ID" value="NZ_JAFBDK010000012.1"/>
</dbReference>
<comment type="similarity">
    <text evidence="1 7">Belongs to the aldehyde dehydrogenase family.</text>
</comment>
<organism evidence="9 10">
    <name type="scientific">Jeotgalibacillus terrae</name>
    <dbReference type="NCBI Taxonomy" id="587735"/>
    <lineage>
        <taxon>Bacteria</taxon>
        <taxon>Bacillati</taxon>
        <taxon>Bacillota</taxon>
        <taxon>Bacilli</taxon>
        <taxon>Bacillales</taxon>
        <taxon>Caryophanaceae</taxon>
        <taxon>Jeotgalibacillus</taxon>
    </lineage>
</organism>
<dbReference type="EMBL" id="JBHUPG010000036">
    <property type="protein sequence ID" value="MFD2913783.1"/>
    <property type="molecule type" value="Genomic_DNA"/>
</dbReference>
<dbReference type="InterPro" id="IPR016161">
    <property type="entry name" value="Ald_DH/histidinol_DH"/>
</dbReference>
<evidence type="ECO:0000259" key="8">
    <source>
        <dbReference type="Pfam" id="PF00171"/>
    </source>
</evidence>
<dbReference type="InterPro" id="IPR016160">
    <property type="entry name" value="Ald_DH_CS_CYS"/>
</dbReference>
<dbReference type="PANTHER" id="PTHR43111">
    <property type="entry name" value="ALDEHYDE DEHYDROGENASE B-RELATED"/>
    <property type="match status" value="1"/>
</dbReference>
<evidence type="ECO:0000256" key="2">
    <source>
        <dbReference type="ARBA" id="ARBA00023002"/>
    </source>
</evidence>
<evidence type="ECO:0000313" key="10">
    <source>
        <dbReference type="Proteomes" id="UP001597561"/>
    </source>
</evidence>
<dbReference type="PANTHER" id="PTHR43111:SF1">
    <property type="entry name" value="ALDEHYDE DEHYDROGENASE B-RELATED"/>
    <property type="match status" value="1"/>
</dbReference>
<name>A0ABW5ZLG6_9BACL</name>